<feature type="region of interest" description="Disordered" evidence="6">
    <location>
        <begin position="1"/>
        <end position="85"/>
    </location>
</feature>
<organism evidence="7 8">
    <name type="scientific">Paenibacillus hodogayensis</name>
    <dbReference type="NCBI Taxonomy" id="279208"/>
    <lineage>
        <taxon>Bacteria</taxon>
        <taxon>Bacillati</taxon>
        <taxon>Bacillota</taxon>
        <taxon>Bacilli</taxon>
        <taxon>Bacillales</taxon>
        <taxon>Paenibacillaceae</taxon>
        <taxon>Paenibacillus</taxon>
    </lineage>
</organism>
<feature type="region of interest" description="Disordered" evidence="6">
    <location>
        <begin position="116"/>
        <end position="140"/>
    </location>
</feature>
<comment type="caution">
    <text evidence="7">The sequence shown here is derived from an EMBL/GenBank/DDBJ whole genome shotgun (WGS) entry which is preliminary data.</text>
</comment>
<evidence type="ECO:0000256" key="4">
    <source>
        <dbReference type="ARBA" id="ARBA00023139"/>
    </source>
</evidence>
<evidence type="ECO:0000256" key="1">
    <source>
        <dbReference type="ARBA" id="ARBA00022475"/>
    </source>
</evidence>
<dbReference type="InterPro" id="IPR050490">
    <property type="entry name" value="Bact_solute-bd_prot1"/>
</dbReference>
<keyword evidence="1" id="KW-1003">Cell membrane</keyword>
<feature type="compositionally biased region" description="Polar residues" evidence="6">
    <location>
        <begin position="116"/>
        <end position="125"/>
    </location>
</feature>
<keyword evidence="5" id="KW-0449">Lipoprotein</keyword>
<dbReference type="PANTHER" id="PTHR43649:SF33">
    <property type="entry name" value="POLYGALACTURONAN_RHAMNOGALACTURONAN-BINDING PROTEIN YTCQ"/>
    <property type="match status" value="1"/>
</dbReference>
<feature type="compositionally biased region" description="Basic and acidic residues" evidence="6">
    <location>
        <begin position="22"/>
        <end position="44"/>
    </location>
</feature>
<dbReference type="Pfam" id="PF01547">
    <property type="entry name" value="SBP_bac_1"/>
    <property type="match status" value="1"/>
</dbReference>
<dbReference type="InterPro" id="IPR006059">
    <property type="entry name" value="SBP"/>
</dbReference>
<protein>
    <submittedName>
        <fullName evidence="7">ABC transporter substrate-binding protein</fullName>
    </submittedName>
</protein>
<dbReference type="PANTHER" id="PTHR43649">
    <property type="entry name" value="ARABINOSE-BINDING PROTEIN-RELATED"/>
    <property type="match status" value="1"/>
</dbReference>
<name>A0ABV5W7X5_9BACL</name>
<sequence length="539" mass="57903">MKHNEFGRTTDETGMHRKRLPARRESGGRSAKREERTEPERAAEAVDSGTVGEAPAEEGDGAVSGKAGDKKGMEQSGPAAKTGAVTAARRRAGRFAVKGTAVLATASVLLALTACGGSTSSSKEPPQTEAEQKDKGGNDLTAIDKPVELAYYENSSGYTQEMFDKDVGSVVKKKFPNVTFKLYSREKGTMLSELIASGVKLDLISSSAGTIADLADTGLGGDVSDLIAKYKYDLSQLEPSAVEMLRKAGDGKLYGLPLKIPASAIFCNKDIFDKFGVPYPKDGMTWDELYDLAVKLTRTDGGVQYKGFLASFSHIASMNQLSQEFIDPKTGKAALSNDNWKKVFDNLIRFYRIPGNEFDKTTISTPSTPFYKDKTVAMFASVGGQSYSDLLLQLNWDVVGLPVYKEKPGVGSGPYPVFLNVATTSTHRDEAFKVLAYLTSKEVQQTYINNGIVPALKKSAYKNEFGTANPALKGKNVQAIIPDKFAEPITLTKYQNALSSALNAAFSDAASGVKDVASALREAEEKANKAIETAKSGSK</sequence>
<keyword evidence="4" id="KW-0564">Palmitate</keyword>
<dbReference type="RefSeq" id="WP_344904063.1">
    <property type="nucleotide sequence ID" value="NZ_BAAAYO010000001.1"/>
</dbReference>
<evidence type="ECO:0000256" key="5">
    <source>
        <dbReference type="ARBA" id="ARBA00023288"/>
    </source>
</evidence>
<proteinExistence type="predicted"/>
<evidence type="ECO:0000256" key="6">
    <source>
        <dbReference type="SAM" id="MobiDB-lite"/>
    </source>
</evidence>
<keyword evidence="3" id="KW-0472">Membrane</keyword>
<dbReference type="Proteomes" id="UP001589619">
    <property type="component" value="Unassembled WGS sequence"/>
</dbReference>
<dbReference type="Gene3D" id="3.40.190.10">
    <property type="entry name" value="Periplasmic binding protein-like II"/>
    <property type="match status" value="1"/>
</dbReference>
<evidence type="ECO:0000256" key="3">
    <source>
        <dbReference type="ARBA" id="ARBA00023136"/>
    </source>
</evidence>
<accession>A0ABV5W7X5</accession>
<evidence type="ECO:0000313" key="8">
    <source>
        <dbReference type="Proteomes" id="UP001589619"/>
    </source>
</evidence>
<dbReference type="EMBL" id="JBHMAG010000026">
    <property type="protein sequence ID" value="MFB9756690.1"/>
    <property type="molecule type" value="Genomic_DNA"/>
</dbReference>
<keyword evidence="8" id="KW-1185">Reference proteome</keyword>
<gene>
    <name evidence="7" type="ORF">ACFFNY_34425</name>
</gene>
<dbReference type="SUPFAM" id="SSF53850">
    <property type="entry name" value="Periplasmic binding protein-like II"/>
    <property type="match status" value="1"/>
</dbReference>
<feature type="compositionally biased region" description="Basic and acidic residues" evidence="6">
    <location>
        <begin position="1"/>
        <end position="15"/>
    </location>
</feature>
<keyword evidence="2" id="KW-0732">Signal</keyword>
<evidence type="ECO:0000256" key="2">
    <source>
        <dbReference type="ARBA" id="ARBA00022729"/>
    </source>
</evidence>
<evidence type="ECO:0000313" key="7">
    <source>
        <dbReference type="EMBL" id="MFB9756690.1"/>
    </source>
</evidence>
<reference evidence="7 8" key="1">
    <citation type="submission" date="2024-09" db="EMBL/GenBank/DDBJ databases">
        <authorList>
            <person name="Sun Q."/>
            <person name="Mori K."/>
        </authorList>
    </citation>
    <scope>NUCLEOTIDE SEQUENCE [LARGE SCALE GENOMIC DNA]</scope>
    <source>
        <strain evidence="7 8">JCM 12520</strain>
    </source>
</reference>